<dbReference type="EMBL" id="JALIDZ010000001">
    <property type="protein sequence ID" value="MCT8970606.1"/>
    <property type="molecule type" value="Genomic_DNA"/>
</dbReference>
<accession>A0AAW5QVS9</accession>
<evidence type="ECO:0000256" key="1">
    <source>
        <dbReference type="SAM" id="MobiDB-lite"/>
    </source>
</evidence>
<evidence type="ECO:0000313" key="3">
    <source>
        <dbReference type="Proteomes" id="UP001320898"/>
    </source>
</evidence>
<feature type="region of interest" description="Disordered" evidence="1">
    <location>
        <begin position="31"/>
        <end position="55"/>
    </location>
</feature>
<organism evidence="2 3">
    <name type="scientific">Microbaculum marinisediminis</name>
    <dbReference type="NCBI Taxonomy" id="2931392"/>
    <lineage>
        <taxon>Bacteria</taxon>
        <taxon>Pseudomonadati</taxon>
        <taxon>Pseudomonadota</taxon>
        <taxon>Alphaproteobacteria</taxon>
        <taxon>Hyphomicrobiales</taxon>
        <taxon>Tepidamorphaceae</taxon>
        <taxon>Microbaculum</taxon>
    </lineage>
</organism>
<evidence type="ECO:0000313" key="2">
    <source>
        <dbReference type="EMBL" id="MCT8970606.1"/>
    </source>
</evidence>
<dbReference type="AlphaFoldDB" id="A0AAW5QVS9"/>
<feature type="compositionally biased region" description="Gly residues" evidence="1">
    <location>
        <begin position="38"/>
        <end position="54"/>
    </location>
</feature>
<reference evidence="2 3" key="1">
    <citation type="submission" date="2022-04" db="EMBL/GenBank/DDBJ databases">
        <authorList>
            <person name="Ye Y.-Q."/>
            <person name="Du Z.-J."/>
        </authorList>
    </citation>
    <scope>NUCLEOTIDE SEQUENCE [LARGE SCALE GENOMIC DNA]</scope>
    <source>
        <strain evidence="2 3">A6E488</strain>
    </source>
</reference>
<name>A0AAW5QVS9_9HYPH</name>
<dbReference type="Proteomes" id="UP001320898">
    <property type="component" value="Unassembled WGS sequence"/>
</dbReference>
<protein>
    <submittedName>
        <fullName evidence="2">Uncharacterized protein</fullName>
    </submittedName>
</protein>
<gene>
    <name evidence="2" type="ORF">MUB46_01920</name>
</gene>
<keyword evidence="3" id="KW-1185">Reference proteome</keyword>
<sequence length="177" mass="18364">MLTPEKLYAAAREKAVTRRAEALQLRARQREEIARAATGGGGGPGGAGPGGVGLADGYWERRDRAEREADAYAALADVFGALIGEATGADVANGGGAPLPTGRLRDVRDLVGALGGRKAAERFYGATRQRLGGWISRGQIPAEWADMTRAALPGYDISGAVFGMVRVRRGAAGEAAE</sequence>
<proteinExistence type="predicted"/>
<dbReference type="RefSeq" id="WP_261614171.1">
    <property type="nucleotide sequence ID" value="NZ_JALIDZ010000001.1"/>
</dbReference>
<comment type="caution">
    <text evidence="2">The sequence shown here is derived from an EMBL/GenBank/DDBJ whole genome shotgun (WGS) entry which is preliminary data.</text>
</comment>